<sequence length="117" mass="13202">MSYVDGFVVAVPNDKKQDYIDLAQSAAKVFKRCGATNVVECWADNVPDGKLTSLPMAVKCQQNESVVFSWVRWPSKEVQESGMKEFMQDPICNQDNNPMPFDGKRMIFGSFNVILDE</sequence>
<organism evidence="1 2">
    <name type="scientific">Alteromonas ponticola</name>
    <dbReference type="NCBI Taxonomy" id="2720613"/>
    <lineage>
        <taxon>Bacteria</taxon>
        <taxon>Pseudomonadati</taxon>
        <taxon>Pseudomonadota</taxon>
        <taxon>Gammaproteobacteria</taxon>
        <taxon>Alteromonadales</taxon>
        <taxon>Alteromonadaceae</taxon>
        <taxon>Alteromonas/Salinimonas group</taxon>
        <taxon>Alteromonas</taxon>
    </lineage>
</organism>
<dbReference type="Gene3D" id="3.30.70.100">
    <property type="match status" value="1"/>
</dbReference>
<protein>
    <submittedName>
        <fullName evidence="1">DUF1428 domain-containing protein</fullName>
    </submittedName>
</protein>
<accession>A0ABX1R5T9</accession>
<dbReference type="Pfam" id="PF07237">
    <property type="entry name" value="DUF1428"/>
    <property type="match status" value="1"/>
</dbReference>
<name>A0ABX1R5T9_9ALTE</name>
<dbReference type="Proteomes" id="UP000709336">
    <property type="component" value="Unassembled WGS sequence"/>
</dbReference>
<gene>
    <name evidence="1" type="ORF">HCJ96_14745</name>
</gene>
<dbReference type="SUPFAM" id="SSF54909">
    <property type="entry name" value="Dimeric alpha+beta barrel"/>
    <property type="match status" value="1"/>
</dbReference>
<dbReference type="PIRSF" id="PIRSF007028">
    <property type="entry name" value="UCP007028"/>
    <property type="match status" value="1"/>
</dbReference>
<dbReference type="RefSeq" id="WP_169211850.1">
    <property type="nucleotide sequence ID" value="NZ_JAATNW010000008.1"/>
</dbReference>
<dbReference type="InterPro" id="IPR009874">
    <property type="entry name" value="DUF1428"/>
</dbReference>
<evidence type="ECO:0000313" key="1">
    <source>
        <dbReference type="EMBL" id="NMH61286.1"/>
    </source>
</evidence>
<reference evidence="1 2" key="1">
    <citation type="submission" date="2020-03" db="EMBL/GenBank/DDBJ databases">
        <title>Alteromonas ponticola sp. nov., isolated from seawater.</title>
        <authorList>
            <person name="Yoon J.-H."/>
            <person name="Kim Y.-O."/>
        </authorList>
    </citation>
    <scope>NUCLEOTIDE SEQUENCE [LARGE SCALE GENOMIC DNA]</scope>
    <source>
        <strain evidence="1 2">MYP5</strain>
    </source>
</reference>
<dbReference type="EMBL" id="JAATNW010000008">
    <property type="protein sequence ID" value="NMH61286.1"/>
    <property type="molecule type" value="Genomic_DNA"/>
</dbReference>
<dbReference type="InterPro" id="IPR011008">
    <property type="entry name" value="Dimeric_a/b-barrel"/>
</dbReference>
<proteinExistence type="predicted"/>
<comment type="caution">
    <text evidence="1">The sequence shown here is derived from an EMBL/GenBank/DDBJ whole genome shotgun (WGS) entry which is preliminary data.</text>
</comment>
<evidence type="ECO:0000313" key="2">
    <source>
        <dbReference type="Proteomes" id="UP000709336"/>
    </source>
</evidence>
<keyword evidence="2" id="KW-1185">Reference proteome</keyword>